<evidence type="ECO:0000313" key="1">
    <source>
        <dbReference type="EMBL" id="PSX12283.1"/>
    </source>
</evidence>
<reference evidence="1 2" key="1">
    <citation type="submission" date="2018-01" db="EMBL/GenBank/DDBJ databases">
        <title>Whole genome sequencing of Histamine producing bacteria.</title>
        <authorList>
            <person name="Butler K."/>
        </authorList>
    </citation>
    <scope>NUCLEOTIDE SEQUENCE [LARGE SCALE GENOMIC DNA]</scope>
    <source>
        <strain evidence="1 2">A6-1</strain>
    </source>
</reference>
<protein>
    <submittedName>
        <fullName evidence="1">Uncharacterized protein</fullName>
    </submittedName>
</protein>
<dbReference type="EMBL" id="PYOU01000002">
    <property type="protein sequence ID" value="PSX12283.1"/>
    <property type="molecule type" value="Genomic_DNA"/>
</dbReference>
<evidence type="ECO:0000313" key="2">
    <source>
        <dbReference type="Proteomes" id="UP000240989"/>
    </source>
</evidence>
<proteinExistence type="predicted"/>
<name>A0ABX5H989_PHOAN</name>
<gene>
    <name evidence="1" type="ORF">C0W27_03580</name>
</gene>
<comment type="caution">
    <text evidence="1">The sequence shown here is derived from an EMBL/GenBank/DDBJ whole genome shotgun (WGS) entry which is preliminary data.</text>
</comment>
<organism evidence="1 2">
    <name type="scientific">Photobacterium angustum</name>
    <dbReference type="NCBI Taxonomy" id="661"/>
    <lineage>
        <taxon>Bacteria</taxon>
        <taxon>Pseudomonadati</taxon>
        <taxon>Pseudomonadota</taxon>
        <taxon>Gammaproteobacteria</taxon>
        <taxon>Vibrionales</taxon>
        <taxon>Vibrionaceae</taxon>
        <taxon>Photobacterium</taxon>
    </lineage>
</organism>
<dbReference type="Proteomes" id="UP000240989">
    <property type="component" value="Unassembled WGS sequence"/>
</dbReference>
<accession>A0ABX5H989</accession>
<dbReference type="RefSeq" id="WP_045153293.1">
    <property type="nucleotide sequence ID" value="NZ_JZSW01000012.1"/>
</dbReference>
<sequence>MSQYLIEPEVPGGFGKNTLGRFDVHPPIVEKLHLEFDGWLGDDLLETFPCFLVSEHLATALVASKLSGYNLEAVELSTSDMFQELQSERCLPRFSWLQITGHSDKDDFSVSEKGILLVSRKAMQLLQKFQLTNADITVYKS</sequence>
<keyword evidence="2" id="KW-1185">Reference proteome</keyword>